<dbReference type="InterPro" id="IPR011706">
    <property type="entry name" value="Cu-oxidase_C"/>
</dbReference>
<evidence type="ECO:0000256" key="7">
    <source>
        <dbReference type="ARBA" id="ARBA00022723"/>
    </source>
</evidence>
<evidence type="ECO:0000256" key="13">
    <source>
        <dbReference type="RuleBase" id="RU361119"/>
    </source>
</evidence>
<evidence type="ECO:0000256" key="4">
    <source>
        <dbReference type="ARBA" id="ARBA00012297"/>
    </source>
</evidence>
<dbReference type="GO" id="GO:0048046">
    <property type="term" value="C:apoplast"/>
    <property type="evidence" value="ECO:0007669"/>
    <property type="project" value="UniProtKB-SubCell"/>
</dbReference>
<evidence type="ECO:0000256" key="3">
    <source>
        <dbReference type="ARBA" id="ARBA00010609"/>
    </source>
</evidence>
<dbReference type="InterPro" id="IPR008972">
    <property type="entry name" value="Cupredoxin"/>
</dbReference>
<dbReference type="InterPro" id="IPR002355">
    <property type="entry name" value="Cu_oxidase_Cu_BS"/>
</dbReference>
<dbReference type="NCBIfam" id="TIGR03389">
    <property type="entry name" value="laccase"/>
    <property type="match status" value="2"/>
</dbReference>
<comment type="caution">
    <text evidence="18">The sequence shown here is derived from an EMBL/GenBank/DDBJ whole genome shotgun (WGS) entry which is preliminary data.</text>
</comment>
<dbReference type="EMBL" id="JAVXUO010001390">
    <property type="protein sequence ID" value="KAK2982750.1"/>
    <property type="molecule type" value="Genomic_DNA"/>
</dbReference>
<dbReference type="InterPro" id="IPR045087">
    <property type="entry name" value="Cu-oxidase_fam"/>
</dbReference>
<evidence type="ECO:0000256" key="1">
    <source>
        <dbReference type="ARBA" id="ARBA00000349"/>
    </source>
</evidence>
<feature type="domain" description="Plastocyanin-like" evidence="15">
    <location>
        <begin position="1173"/>
        <end position="1323"/>
    </location>
</feature>
<feature type="compositionally biased region" description="Low complexity" evidence="14">
    <location>
        <begin position="1"/>
        <end position="29"/>
    </location>
</feature>
<dbReference type="InterPro" id="IPR011707">
    <property type="entry name" value="Cu-oxidase-like_N"/>
</dbReference>
<evidence type="ECO:0000256" key="11">
    <source>
        <dbReference type="ARBA" id="ARBA00023180"/>
    </source>
</evidence>
<feature type="domain" description="Plastocyanin-like" evidence="15">
    <location>
        <begin position="381"/>
        <end position="530"/>
    </location>
</feature>
<keyword evidence="12 13" id="KW-0439">Lignin degradation</keyword>
<gene>
    <name evidence="18" type="ORF">RJ640_025166</name>
</gene>
<evidence type="ECO:0000256" key="9">
    <source>
        <dbReference type="ARBA" id="ARBA00023002"/>
    </source>
</evidence>
<dbReference type="GO" id="GO:0046274">
    <property type="term" value="P:lignin catabolic process"/>
    <property type="evidence" value="ECO:0007669"/>
    <property type="project" value="UniProtKB-KW"/>
</dbReference>
<dbReference type="InterPro" id="IPR034288">
    <property type="entry name" value="CuRO_1_LCC"/>
</dbReference>
<feature type="domain" description="Plastocyanin-like" evidence="17">
    <location>
        <begin position="1047"/>
        <end position="1160"/>
    </location>
</feature>
<evidence type="ECO:0000256" key="12">
    <source>
        <dbReference type="ARBA" id="ARBA00023185"/>
    </source>
</evidence>
<evidence type="ECO:0000256" key="8">
    <source>
        <dbReference type="ARBA" id="ARBA00022737"/>
    </source>
</evidence>
<keyword evidence="7 13" id="KW-0479">Metal-binding</keyword>
<name>A0AA88S4P5_9ASTE</name>
<keyword evidence="9 13" id="KW-0560">Oxidoreductase</keyword>
<dbReference type="GO" id="GO:0005507">
    <property type="term" value="F:copper ion binding"/>
    <property type="evidence" value="ECO:0007669"/>
    <property type="project" value="InterPro"/>
</dbReference>
<keyword evidence="8 13" id="KW-0677">Repeat</keyword>
<dbReference type="CDD" id="cd13875">
    <property type="entry name" value="CuRO_2_LCC_plant"/>
    <property type="match status" value="2"/>
</dbReference>
<dbReference type="InterPro" id="IPR034285">
    <property type="entry name" value="CuRO_2_LCC"/>
</dbReference>
<dbReference type="Pfam" id="PF07732">
    <property type="entry name" value="Cu-oxidase_3"/>
    <property type="match status" value="2"/>
</dbReference>
<dbReference type="SUPFAM" id="SSF49503">
    <property type="entry name" value="Cupredoxins"/>
    <property type="match status" value="6"/>
</dbReference>
<dbReference type="CDD" id="cd13849">
    <property type="entry name" value="CuRO_1_LCC_plant"/>
    <property type="match status" value="1"/>
</dbReference>
<dbReference type="EC" id="1.10.3.2" evidence="4 13"/>
<keyword evidence="5 13" id="KW-0052">Apoplast</keyword>
<keyword evidence="10 13" id="KW-0186">Copper</keyword>
<reference evidence="18" key="1">
    <citation type="submission" date="2022-12" db="EMBL/GenBank/DDBJ databases">
        <title>Draft genome assemblies for two species of Escallonia (Escalloniales).</title>
        <authorList>
            <person name="Chanderbali A."/>
            <person name="Dervinis C."/>
            <person name="Anghel I."/>
            <person name="Soltis D."/>
            <person name="Soltis P."/>
            <person name="Zapata F."/>
        </authorList>
    </citation>
    <scope>NUCLEOTIDE SEQUENCE</scope>
    <source>
        <strain evidence="18">UCBG92.1500</strain>
        <tissue evidence="18">Leaf</tissue>
    </source>
</reference>
<accession>A0AA88S4P5</accession>
<evidence type="ECO:0000256" key="10">
    <source>
        <dbReference type="ARBA" id="ARBA00023008"/>
    </source>
</evidence>
<dbReference type="InterPro" id="IPR017761">
    <property type="entry name" value="Laccase"/>
</dbReference>
<dbReference type="Pfam" id="PF07731">
    <property type="entry name" value="Cu-oxidase_2"/>
    <property type="match status" value="2"/>
</dbReference>
<dbReference type="PROSITE" id="PS00079">
    <property type="entry name" value="MULTICOPPER_OXIDASE1"/>
    <property type="match status" value="1"/>
</dbReference>
<feature type="domain" description="Plastocyanin-like" evidence="16">
    <location>
        <begin position="634"/>
        <end position="733"/>
    </location>
</feature>
<evidence type="ECO:0000259" key="17">
    <source>
        <dbReference type="Pfam" id="PF07732"/>
    </source>
</evidence>
<dbReference type="PROSITE" id="PS00080">
    <property type="entry name" value="MULTICOPPER_OXIDASE2"/>
    <property type="match status" value="1"/>
</dbReference>
<keyword evidence="19" id="KW-1185">Reference proteome</keyword>
<dbReference type="PANTHER" id="PTHR11709:SF68">
    <property type="entry name" value="LACCASE-13"/>
    <property type="match status" value="1"/>
</dbReference>
<dbReference type="FunFam" id="2.60.40.420:FF:000049">
    <property type="entry name" value="Laccase"/>
    <property type="match status" value="2"/>
</dbReference>
<evidence type="ECO:0000313" key="19">
    <source>
        <dbReference type="Proteomes" id="UP001187471"/>
    </source>
</evidence>
<dbReference type="Gene3D" id="2.60.40.420">
    <property type="entry name" value="Cupredoxins - blue copper proteins"/>
    <property type="match status" value="6"/>
</dbReference>
<evidence type="ECO:0000256" key="14">
    <source>
        <dbReference type="SAM" id="MobiDB-lite"/>
    </source>
</evidence>
<dbReference type="FunFam" id="2.60.40.420:FF:000062">
    <property type="entry name" value="Laccase"/>
    <property type="match status" value="1"/>
</dbReference>
<dbReference type="Pfam" id="PF00394">
    <property type="entry name" value="Cu-oxidase"/>
    <property type="match status" value="2"/>
</dbReference>
<organism evidence="18 19">
    <name type="scientific">Escallonia rubra</name>
    <dbReference type="NCBI Taxonomy" id="112253"/>
    <lineage>
        <taxon>Eukaryota</taxon>
        <taxon>Viridiplantae</taxon>
        <taxon>Streptophyta</taxon>
        <taxon>Embryophyta</taxon>
        <taxon>Tracheophyta</taxon>
        <taxon>Spermatophyta</taxon>
        <taxon>Magnoliopsida</taxon>
        <taxon>eudicotyledons</taxon>
        <taxon>Gunneridae</taxon>
        <taxon>Pentapetalae</taxon>
        <taxon>asterids</taxon>
        <taxon>campanulids</taxon>
        <taxon>Escalloniales</taxon>
        <taxon>Escalloniaceae</taxon>
        <taxon>Escallonia</taxon>
    </lineage>
</organism>
<feature type="domain" description="Plastocyanin-like" evidence="16">
    <location>
        <begin position="1427"/>
        <end position="1560"/>
    </location>
</feature>
<comment type="cofactor">
    <cofactor evidence="13">
        <name>Cu cation</name>
        <dbReference type="ChEBI" id="CHEBI:23378"/>
    </cofactor>
    <text evidence="13">Binds 4 Cu cations per monomer.</text>
</comment>
<comment type="subcellular location">
    <subcellularLocation>
        <location evidence="2 13">Secreted</location>
        <location evidence="2 13">Extracellular space</location>
        <location evidence="2 13">Apoplast</location>
    </subcellularLocation>
</comment>
<sequence>MPLNCPAAALPSSSPSFPPSLSRSMSSSSGRLELPDRDASRPGTWHLVNSFLERFILEKLRSMGPLISSPGSDLPIVVQLITEPLAWHGLIIQSCLRSSLPSGRKKKKGGPADHLNSQISQKFEIQSNLSVNDIELGERISQSLKAWSPVNVARKIVTGHGGLQRIWASNRSVCDYVRCSRSHASDKEILQSHLRLPTPPAAASSSGDDLLPDLVHRPVPPATAFSSDDDLLPDLVHRPVPPVAGSRGGEGVGIGVDVLEQFVHVHGAEALALIGLEPGGSEGMYRGLQSVLVNWKSNMSISSRHGVRQMRTPWADGPSYVTQCPIQPGATYTYLFKIENQEGTLWWHAHSGWLRATVYGALIIRPKLGSSYPFPEPKQELPIILGEWWNRNIIDVMRQAAFTGAAPNVSDAYTINGQPGDLYGCSSKDTAKFSVASGETILLRVINAALNQELFFSVANHKLTVVGADAAYNKPFTTSVIMLGPGQTTNVLLTADQSPGRYYMAASPYQTAQNAAFDNTTTTAILEYESAPGSGVPSQPTLPRLPAYNDTATVIAFTNQLKSPSTVDVPTEIDENLFFTVGLGIVNCNPGPRCQGPNNTRVAASMNNISFVLPRRTSLLQAYYQSIPGVYTTDFPPVPPRQFDYTGNVSRALWQPIFKTKLYMLKYGSKVQIVLQDTAIISTEDHPIHLHGYHFYVVGQGFGNFNPGRDVSKFNLINPPLRNTINVPVGGWSLADALSHRFPSHLGLGDEFLGRERSWRVTVRRASSCGPASVLRSSGKRINNKIFFLVTRNRGCFHLVFNFIGQVSWFPLFYLSSSSKLRILLCSNRDASRPGTWHLVNSFLDLEKLRSMGPLISSPGSDLPIVVQLIDYRTLGMAWSHNPVLCPVFSSIGRKKKKGGPADHLNSQISKEIRDSIQSRREGPGKVLQTLGTLLRSMNDIELGERISQSLKAWSPVNVARKIVTGQGTLLSEFLKICKSKVKSLQGLKLHIAAPGMALSESEGEEDVIPASKHSVKPWCNALFLGLILAFMASLASAETHYHEFNVQATPVKRLCKTRNIITVNGQFPGPTLEVRNGDTLVIKVLNSARYNVTIHWHGIRQMRTPWADGPSYVTQCPIQPGATYTYRFKIENQEGTLWWHAHTRWLRATVYGALIIHPKLGSSYPFSGPKQELTIILGEWWNRNIIDVMRQAVFTGAAPNVSDAYTINGQPGDLYGCSSKDTAKFSVASGETILLRVINAALNQELFFSVANHKLTVVGADAAYNKPFTTSVIMLGPGQTTNVLLTADQSPGRYYMAASPYHTAQNAPFDNTTTTAILEYKSAPRSGFSSKPTLPRLPAYNDTATVTAFTNQLKSPSTVNVPTEIDENLFFTVGLGVVNCNPGPRCQGPNNTRFAASMNNISFVLPRRTSLLQAYYQNIPGVYTTDFPPVPPRQFDYTGNVSRALWQPIFKTKLYKLKYGSKVQIVLQDTAIISTEDHPIHLHGYHFYVVGQGFGNFNPRRDASKFNLIDPPLRNTINVPVGGWSVIRFVADNPGVWLMHCHIDSHLTWGLAMNFLVENGVGESQSVEPPPADLPPC</sequence>
<protein>
    <recommendedName>
        <fullName evidence="4 13">Laccase</fullName>
        <ecNumber evidence="4 13">1.10.3.2</ecNumber>
    </recommendedName>
    <alternativeName>
        <fullName evidence="13">Benzenediol:oxygen oxidoreductase</fullName>
    </alternativeName>
    <alternativeName>
        <fullName evidence="13">Diphenol oxidase</fullName>
    </alternativeName>
    <alternativeName>
        <fullName evidence="13">Urishiol oxidase</fullName>
    </alternativeName>
</protein>
<feature type="region of interest" description="Disordered" evidence="14">
    <location>
        <begin position="1"/>
        <end position="39"/>
    </location>
</feature>
<dbReference type="InterPro" id="IPR033138">
    <property type="entry name" value="Cu_oxidase_CS"/>
</dbReference>
<dbReference type="CDD" id="cd13897">
    <property type="entry name" value="CuRO_3_LCC_plant"/>
    <property type="match status" value="1"/>
</dbReference>
<dbReference type="GO" id="GO:0052716">
    <property type="term" value="F:hydroquinone:oxygen oxidoreductase activity"/>
    <property type="evidence" value="ECO:0007669"/>
    <property type="project" value="UniProtKB-EC"/>
</dbReference>
<evidence type="ECO:0000256" key="6">
    <source>
        <dbReference type="ARBA" id="ARBA00022525"/>
    </source>
</evidence>
<comment type="catalytic activity">
    <reaction evidence="1 13">
        <text>4 hydroquinone + O2 = 4 benzosemiquinone + 2 H2O</text>
        <dbReference type="Rhea" id="RHEA:11276"/>
        <dbReference type="ChEBI" id="CHEBI:15377"/>
        <dbReference type="ChEBI" id="CHEBI:15379"/>
        <dbReference type="ChEBI" id="CHEBI:17594"/>
        <dbReference type="ChEBI" id="CHEBI:17977"/>
        <dbReference type="EC" id="1.10.3.2"/>
    </reaction>
</comment>
<evidence type="ECO:0000313" key="18">
    <source>
        <dbReference type="EMBL" id="KAK2982750.1"/>
    </source>
</evidence>
<dbReference type="PANTHER" id="PTHR11709">
    <property type="entry name" value="MULTI-COPPER OXIDASE"/>
    <property type="match status" value="1"/>
</dbReference>
<evidence type="ECO:0000259" key="15">
    <source>
        <dbReference type="Pfam" id="PF00394"/>
    </source>
</evidence>
<evidence type="ECO:0000256" key="2">
    <source>
        <dbReference type="ARBA" id="ARBA00004271"/>
    </source>
</evidence>
<comment type="similarity">
    <text evidence="3 13">Belongs to the multicopper oxidase family.</text>
</comment>
<dbReference type="InterPro" id="IPR034289">
    <property type="entry name" value="CuRO_3_LCC"/>
</dbReference>
<evidence type="ECO:0000259" key="16">
    <source>
        <dbReference type="Pfam" id="PF07731"/>
    </source>
</evidence>
<evidence type="ECO:0000256" key="5">
    <source>
        <dbReference type="ARBA" id="ARBA00022523"/>
    </source>
</evidence>
<keyword evidence="6 13" id="KW-0964">Secreted</keyword>
<comment type="function">
    <text evidence="13">Lignin degradation and detoxification of lignin-derived products.</text>
</comment>
<feature type="domain" description="Plastocyanin-like" evidence="17">
    <location>
        <begin position="297"/>
        <end position="367"/>
    </location>
</feature>
<proteinExistence type="inferred from homology"/>
<keyword evidence="11" id="KW-0325">Glycoprotein</keyword>
<dbReference type="InterPro" id="IPR001117">
    <property type="entry name" value="Cu-oxidase_2nd"/>
</dbReference>
<dbReference type="Proteomes" id="UP001187471">
    <property type="component" value="Unassembled WGS sequence"/>
</dbReference>